<keyword evidence="1" id="KW-0175">Coiled coil</keyword>
<organism evidence="6 7">
    <name type="scientific">Blautia wexlerae</name>
    <dbReference type="NCBI Taxonomy" id="418240"/>
    <lineage>
        <taxon>Bacteria</taxon>
        <taxon>Bacillati</taxon>
        <taxon>Bacillota</taxon>
        <taxon>Clostridia</taxon>
        <taxon>Lachnospirales</taxon>
        <taxon>Lachnospiraceae</taxon>
        <taxon>Blautia</taxon>
    </lineage>
</organism>
<gene>
    <name evidence="6" type="ORF">ERS852478_02889</name>
</gene>
<dbReference type="PANTHER" id="PTHR33678">
    <property type="entry name" value="BLL1576 PROTEIN"/>
    <property type="match status" value="1"/>
</dbReference>
<dbReference type="AlphaFoldDB" id="A0A174F7M7"/>
<name>A0A174F7M7_9FIRM</name>
<feature type="coiled-coil region" evidence="1">
    <location>
        <begin position="16"/>
        <end position="57"/>
    </location>
</feature>
<feature type="domain" description="Transposase IS66 C-terminal" evidence="5">
    <location>
        <begin position="487"/>
        <end position="526"/>
    </location>
</feature>
<evidence type="ECO:0000313" key="6">
    <source>
        <dbReference type="EMBL" id="CUO46273.1"/>
    </source>
</evidence>
<dbReference type="InterPro" id="IPR004291">
    <property type="entry name" value="Transposase_IS66_central"/>
</dbReference>
<evidence type="ECO:0000259" key="4">
    <source>
        <dbReference type="Pfam" id="PF13007"/>
    </source>
</evidence>
<dbReference type="Pfam" id="PF03050">
    <property type="entry name" value="DDE_Tnp_IS66"/>
    <property type="match status" value="1"/>
</dbReference>
<evidence type="ECO:0000259" key="2">
    <source>
        <dbReference type="Pfam" id="PF03050"/>
    </source>
</evidence>
<dbReference type="InterPro" id="IPR024463">
    <property type="entry name" value="Transposase_TnpC_homeodom"/>
</dbReference>
<protein>
    <submittedName>
        <fullName evidence="6">Transposase and inactivated derivatives</fullName>
    </submittedName>
</protein>
<dbReference type="RefSeq" id="WP_055200993.1">
    <property type="nucleotide sequence ID" value="NZ_BTHH01000057.1"/>
</dbReference>
<dbReference type="InterPro" id="IPR039552">
    <property type="entry name" value="IS66_C"/>
</dbReference>
<evidence type="ECO:0000259" key="5">
    <source>
        <dbReference type="Pfam" id="PF13817"/>
    </source>
</evidence>
<sequence length="553" mass="63864">MPHDTEDMIQLLLSTNKEQEQTIVDLRATIKELRSTIANLNETIDELKRKIFGTSSEKTRRPDQEEGIQEEETVTVVKEHTRTRRKKSVRADLYEALPIKEISCDVPPEERICPDCGSPMEHLGYKFVREELRITPAKVVRVHYMQETLMCPVCRQEDETTIVEAKTPTPLLAHSPASPDMVAMVMYQKSFLHLPFYRQSKDWMEKGVPVPRETAAHWYNYCSLEYLSPVYEVMHQELLAREILHADEVPCQVLHEEGKTATSKSYMWIYLSGTDGKPPIILYDYRPGRSGDYPIEFLHGFTGMLQCDGYSAYGRIEDVVLVCCLAHCRRKFFEAVPKARQKKLKLLDINSEQELAEPPQGTAEDSSLLPAEKGVAFCNRLFYMERLYKELPQEERKQKRQETEPAIWNEFWTWLETLEPAGGSKLEKAVNYAFNHKETLMNYLLDGRCEISNNVAERRAKTYVTGRKNFLFHDTADGATASAIVLSLIETAKANNLNIYHYLYTLLLYMPDYKNEPAGIKQLLPWSDFIKERCTGIIDIEKVRPEERGNLNI</sequence>
<dbReference type="NCBIfam" id="NF033517">
    <property type="entry name" value="transpos_IS66"/>
    <property type="match status" value="1"/>
</dbReference>
<feature type="domain" description="Transposase IS66 central" evidence="2">
    <location>
        <begin position="175"/>
        <end position="480"/>
    </location>
</feature>
<evidence type="ECO:0000313" key="7">
    <source>
        <dbReference type="Proteomes" id="UP000095431"/>
    </source>
</evidence>
<dbReference type="Pfam" id="PF13007">
    <property type="entry name" value="LZ_Tnp_IS66"/>
    <property type="match status" value="1"/>
</dbReference>
<evidence type="ECO:0000259" key="3">
    <source>
        <dbReference type="Pfam" id="PF13005"/>
    </source>
</evidence>
<dbReference type="PANTHER" id="PTHR33678:SF1">
    <property type="entry name" value="BLL1576 PROTEIN"/>
    <property type="match status" value="1"/>
</dbReference>
<proteinExistence type="predicted"/>
<feature type="domain" description="Transposase TnpC homeodomain" evidence="4">
    <location>
        <begin position="40"/>
        <end position="102"/>
    </location>
</feature>
<dbReference type="Pfam" id="PF13817">
    <property type="entry name" value="DDE_Tnp_IS66_C"/>
    <property type="match status" value="1"/>
</dbReference>
<accession>A0A174F7M7</accession>
<dbReference type="Proteomes" id="UP000095431">
    <property type="component" value="Unassembled WGS sequence"/>
</dbReference>
<dbReference type="Pfam" id="PF13005">
    <property type="entry name" value="zf-IS66"/>
    <property type="match status" value="1"/>
</dbReference>
<dbReference type="InterPro" id="IPR052344">
    <property type="entry name" value="Transposase-related"/>
</dbReference>
<evidence type="ECO:0000256" key="1">
    <source>
        <dbReference type="SAM" id="Coils"/>
    </source>
</evidence>
<feature type="domain" description="Transposase IS66 zinc-finger binding" evidence="3">
    <location>
        <begin position="110"/>
        <end position="154"/>
    </location>
</feature>
<dbReference type="EMBL" id="CYZN01000022">
    <property type="protein sequence ID" value="CUO46273.1"/>
    <property type="molecule type" value="Genomic_DNA"/>
</dbReference>
<dbReference type="InterPro" id="IPR024474">
    <property type="entry name" value="Znf_dom_IS66"/>
</dbReference>
<reference evidence="6 7" key="1">
    <citation type="submission" date="2015-09" db="EMBL/GenBank/DDBJ databases">
        <authorList>
            <consortium name="Pathogen Informatics"/>
        </authorList>
    </citation>
    <scope>NUCLEOTIDE SEQUENCE [LARGE SCALE GENOMIC DNA]</scope>
    <source>
        <strain evidence="6 7">2789STDY5834863</strain>
    </source>
</reference>